<accession>A0ACB9CKR4</accession>
<dbReference type="EMBL" id="CM042050">
    <property type="protein sequence ID" value="KAI3734848.1"/>
    <property type="molecule type" value="Genomic_DNA"/>
</dbReference>
<keyword evidence="2" id="KW-1185">Reference proteome</keyword>
<comment type="caution">
    <text evidence="1">The sequence shown here is derived from an EMBL/GenBank/DDBJ whole genome shotgun (WGS) entry which is preliminary data.</text>
</comment>
<reference evidence="2" key="1">
    <citation type="journal article" date="2022" name="Mol. Ecol. Resour.">
        <title>The genomes of chicory, endive, great burdock and yacon provide insights into Asteraceae palaeo-polyploidization history and plant inulin production.</title>
        <authorList>
            <person name="Fan W."/>
            <person name="Wang S."/>
            <person name="Wang H."/>
            <person name="Wang A."/>
            <person name="Jiang F."/>
            <person name="Liu H."/>
            <person name="Zhao H."/>
            <person name="Xu D."/>
            <person name="Zhang Y."/>
        </authorList>
    </citation>
    <scope>NUCLEOTIDE SEQUENCE [LARGE SCALE GENOMIC DNA]</scope>
    <source>
        <strain evidence="2">cv. Niubang</strain>
    </source>
</reference>
<reference evidence="1 2" key="2">
    <citation type="journal article" date="2022" name="Mol. Ecol. Resour.">
        <title>The genomes of chicory, endive, great burdock and yacon provide insights into Asteraceae paleo-polyploidization history and plant inulin production.</title>
        <authorList>
            <person name="Fan W."/>
            <person name="Wang S."/>
            <person name="Wang H."/>
            <person name="Wang A."/>
            <person name="Jiang F."/>
            <person name="Liu H."/>
            <person name="Zhao H."/>
            <person name="Xu D."/>
            <person name="Zhang Y."/>
        </authorList>
    </citation>
    <scope>NUCLEOTIDE SEQUENCE [LARGE SCALE GENOMIC DNA]</scope>
    <source>
        <strain evidence="2">cv. Niubang</strain>
    </source>
</reference>
<evidence type="ECO:0000313" key="1">
    <source>
        <dbReference type="EMBL" id="KAI3734848.1"/>
    </source>
</evidence>
<protein>
    <submittedName>
        <fullName evidence="1">Uncharacterized protein</fullName>
    </submittedName>
</protein>
<evidence type="ECO:0000313" key="2">
    <source>
        <dbReference type="Proteomes" id="UP001055879"/>
    </source>
</evidence>
<gene>
    <name evidence="1" type="ORF">L6452_14328</name>
</gene>
<sequence length="364" mass="39865">MEVTKLERSILQIIASDDSTDPCSRLPDDFTKVKSISSIVTRASSGIGIEIARVLELRGVHVVMAVRNMSAGKEVNEAILKQNPTAKVDAMELDLSSIASIKNFESDFKSSGLPLNILSLALQTYIRALLEASSSEPTADDNVQAGLNSMDEIDQAIERSKQVVQQTVEVGTQIVVTLKGQTEQMGRIVNDLDAIHFSIKKVSKLVKEIGRQAHDSKYGLCDTYYIAHVKNACAFLGDGMSRIEGSYVLPRDFGEWGNGSVKRVVVMNAFRANCAAGKLFGIPLRGTHSHAFVSSHGWRLAPSSELIIYALIKVLDNVSDIDMLGFLPDFLDGLFNMLTDSSLEIWQKADSALSEFLHEIKNSQ</sequence>
<dbReference type="Proteomes" id="UP001055879">
    <property type="component" value="Linkage Group LG04"/>
</dbReference>
<name>A0ACB9CKR4_ARCLA</name>
<organism evidence="1 2">
    <name type="scientific">Arctium lappa</name>
    <name type="common">Greater burdock</name>
    <name type="synonym">Lappa major</name>
    <dbReference type="NCBI Taxonomy" id="4217"/>
    <lineage>
        <taxon>Eukaryota</taxon>
        <taxon>Viridiplantae</taxon>
        <taxon>Streptophyta</taxon>
        <taxon>Embryophyta</taxon>
        <taxon>Tracheophyta</taxon>
        <taxon>Spermatophyta</taxon>
        <taxon>Magnoliopsida</taxon>
        <taxon>eudicotyledons</taxon>
        <taxon>Gunneridae</taxon>
        <taxon>Pentapetalae</taxon>
        <taxon>asterids</taxon>
        <taxon>campanulids</taxon>
        <taxon>Asterales</taxon>
        <taxon>Asteraceae</taxon>
        <taxon>Carduoideae</taxon>
        <taxon>Cardueae</taxon>
        <taxon>Arctiinae</taxon>
        <taxon>Arctium</taxon>
    </lineage>
</organism>
<proteinExistence type="predicted"/>